<keyword evidence="2" id="KW-1185">Reference proteome</keyword>
<sequence length="76" mass="8432">MKLQPPPFAFDGAVTDAETKKRSAKRLAKSISVGNLDIYRLASMSIALFDHAGGNRGPTNTNFLVPQGWWIWLPEM</sequence>
<reference evidence="2" key="2">
    <citation type="submission" date="2015-01" db="EMBL/GenBank/DDBJ databases">
        <title>Evolutionary Origins and Diversification of the Mycorrhizal Mutualists.</title>
        <authorList>
            <consortium name="DOE Joint Genome Institute"/>
            <consortium name="Mycorrhizal Genomics Consortium"/>
            <person name="Kohler A."/>
            <person name="Kuo A."/>
            <person name="Nagy L.G."/>
            <person name="Floudas D."/>
            <person name="Copeland A."/>
            <person name="Barry K.W."/>
            <person name="Cichocki N."/>
            <person name="Veneault-Fourrey C."/>
            <person name="LaButti K."/>
            <person name="Lindquist E.A."/>
            <person name="Lipzen A."/>
            <person name="Lundell T."/>
            <person name="Morin E."/>
            <person name="Murat C."/>
            <person name="Riley R."/>
            <person name="Ohm R."/>
            <person name="Sun H."/>
            <person name="Tunlid A."/>
            <person name="Henrissat B."/>
            <person name="Grigoriev I.V."/>
            <person name="Hibbett D.S."/>
            <person name="Martin F."/>
        </authorList>
    </citation>
    <scope>NUCLEOTIDE SEQUENCE [LARGE SCALE GENOMIC DNA]</scope>
    <source>
        <strain evidence="2">Zn</strain>
    </source>
</reference>
<feature type="non-terminal residue" evidence="1">
    <location>
        <position position="76"/>
    </location>
</feature>
<protein>
    <submittedName>
        <fullName evidence="1">Uncharacterized protein</fullName>
    </submittedName>
</protein>
<reference evidence="1 2" key="1">
    <citation type="submission" date="2014-04" db="EMBL/GenBank/DDBJ databases">
        <authorList>
            <consortium name="DOE Joint Genome Institute"/>
            <person name="Kuo A."/>
            <person name="Martino E."/>
            <person name="Perotto S."/>
            <person name="Kohler A."/>
            <person name="Nagy L.G."/>
            <person name="Floudas D."/>
            <person name="Copeland A."/>
            <person name="Barry K.W."/>
            <person name="Cichocki N."/>
            <person name="Veneault-Fourrey C."/>
            <person name="LaButti K."/>
            <person name="Lindquist E.A."/>
            <person name="Lipzen A."/>
            <person name="Lundell T."/>
            <person name="Morin E."/>
            <person name="Murat C."/>
            <person name="Sun H."/>
            <person name="Tunlid A."/>
            <person name="Henrissat B."/>
            <person name="Grigoriev I.V."/>
            <person name="Hibbett D.S."/>
            <person name="Martin F."/>
            <person name="Nordberg H.P."/>
            <person name="Cantor M.N."/>
            <person name="Hua S.X."/>
        </authorList>
    </citation>
    <scope>NUCLEOTIDE SEQUENCE [LARGE SCALE GENOMIC DNA]</scope>
    <source>
        <strain evidence="1 2">Zn</strain>
    </source>
</reference>
<organism evidence="1 2">
    <name type="scientific">Oidiodendron maius (strain Zn)</name>
    <dbReference type="NCBI Taxonomy" id="913774"/>
    <lineage>
        <taxon>Eukaryota</taxon>
        <taxon>Fungi</taxon>
        <taxon>Dikarya</taxon>
        <taxon>Ascomycota</taxon>
        <taxon>Pezizomycotina</taxon>
        <taxon>Leotiomycetes</taxon>
        <taxon>Leotiomycetes incertae sedis</taxon>
        <taxon>Myxotrichaceae</taxon>
        <taxon>Oidiodendron</taxon>
    </lineage>
</organism>
<gene>
    <name evidence="1" type="ORF">OIDMADRAFT_18376</name>
</gene>
<dbReference type="HOGENOM" id="CLU_2661271_0_0_1"/>
<proteinExistence type="predicted"/>
<dbReference type="AlphaFoldDB" id="A0A0C3HJQ3"/>
<evidence type="ECO:0000313" key="1">
    <source>
        <dbReference type="EMBL" id="KIN02562.1"/>
    </source>
</evidence>
<name>A0A0C3HJQ3_OIDMZ</name>
<dbReference type="InParanoid" id="A0A0C3HJQ3"/>
<dbReference type="EMBL" id="KN832874">
    <property type="protein sequence ID" value="KIN02562.1"/>
    <property type="molecule type" value="Genomic_DNA"/>
</dbReference>
<accession>A0A0C3HJQ3</accession>
<evidence type="ECO:0000313" key="2">
    <source>
        <dbReference type="Proteomes" id="UP000054321"/>
    </source>
</evidence>
<dbReference type="Proteomes" id="UP000054321">
    <property type="component" value="Unassembled WGS sequence"/>
</dbReference>